<gene>
    <name evidence="2" type="ORF">AAEO58_07385</name>
</gene>
<accession>A0ABU9I610</accession>
<protein>
    <submittedName>
        <fullName evidence="2">Uncharacterized protein</fullName>
    </submittedName>
</protein>
<keyword evidence="1" id="KW-0812">Transmembrane</keyword>
<name>A0ABU9I610_9FLAO</name>
<comment type="caution">
    <text evidence="2">The sequence shown here is derived from an EMBL/GenBank/DDBJ whole genome shotgun (WGS) entry which is preliminary data.</text>
</comment>
<dbReference type="Proteomes" id="UP001393056">
    <property type="component" value="Unassembled WGS sequence"/>
</dbReference>
<dbReference type="EMBL" id="JBBYHT010000003">
    <property type="protein sequence ID" value="MEL1247863.1"/>
    <property type="molecule type" value="Genomic_DNA"/>
</dbReference>
<evidence type="ECO:0000313" key="3">
    <source>
        <dbReference type="Proteomes" id="UP001393056"/>
    </source>
</evidence>
<reference evidence="2 3" key="1">
    <citation type="submission" date="2024-04" db="EMBL/GenBank/DDBJ databases">
        <title>Flavobacterium sp. DGU41 16S ribosomal RNA gene Genome sequencing and assembly.</title>
        <authorList>
            <person name="Park S."/>
        </authorList>
    </citation>
    <scope>NUCLEOTIDE SEQUENCE [LARGE SCALE GENOMIC DNA]</scope>
    <source>
        <strain evidence="2 3">DGU41</strain>
    </source>
</reference>
<feature type="transmembrane region" description="Helical" evidence="1">
    <location>
        <begin position="6"/>
        <end position="29"/>
    </location>
</feature>
<sequence>MNFDFGLFLAALFFILFTGYIVFHLSYFFGFYFKYLEIEDNCISIFDLNKFKFKKNTLDEILGYSKSEAYFGKNGWKSKSIVIYFKNGETSELVKVFLSNFDSLEEELKSKKNKYLGFEGYQTGWFYRRYKFNKNKK</sequence>
<evidence type="ECO:0000256" key="1">
    <source>
        <dbReference type="SAM" id="Phobius"/>
    </source>
</evidence>
<proteinExistence type="predicted"/>
<keyword evidence="1" id="KW-1133">Transmembrane helix</keyword>
<organism evidence="2 3">
    <name type="scientific">Flavobacterium helocola</name>
    <dbReference type="NCBI Taxonomy" id="3139139"/>
    <lineage>
        <taxon>Bacteria</taxon>
        <taxon>Pseudomonadati</taxon>
        <taxon>Bacteroidota</taxon>
        <taxon>Flavobacteriia</taxon>
        <taxon>Flavobacteriales</taxon>
        <taxon>Flavobacteriaceae</taxon>
        <taxon>Flavobacterium</taxon>
    </lineage>
</organism>
<keyword evidence="3" id="KW-1185">Reference proteome</keyword>
<keyword evidence="1" id="KW-0472">Membrane</keyword>
<evidence type="ECO:0000313" key="2">
    <source>
        <dbReference type="EMBL" id="MEL1247863.1"/>
    </source>
</evidence>
<dbReference type="RefSeq" id="WP_341682861.1">
    <property type="nucleotide sequence ID" value="NZ_JBBYHT010000003.1"/>
</dbReference>